<sequence length="748" mass="82439">MTHLTSQAGLHSLLKTVTCSLLVLIGASALQVAYAQNVAHPNLTVTQADIEAIRTQLSEVPGAQAALTSLRKKIDAVIALPMDVPVPQDAGGGYTHEQHKRNYQAMYEAGLLFQVTQDTTYLNFVRKMLLAYADLYPTLGIHPKPKEQTPGKLFWQSLNEAMWLVYTIQAYDSVASQLSAEDRTLIETNLLRPAASYLSAGQPQTFNKIHNHGTWAAAAVGMTGYVLNDQTLVKQALYGLDMSGDAGFLQQITQLFSPDGYYAEGPYYQRFALMPFVLFAKAIDVNQPELKIFEYQDQALLKAVRTSIQLSYNKLFFGINDAIKDKGIDTIELVHGIAIAYDITSDPALLAIAQRQNNILLTGYGFRVAQGLDQGLAQPFQYQSMQLRDGQAGDQGALAIFRNGIDHGHQALVMKNTSQGLGHGHFDKLHWLYFDNGNEIVSDYGAARFLNIEAKYGGHYLPENNTWAKQTVAHNTVVVDEQSHFDGDWQVGQKSAPEVRFFAVSDDIQITSASIAQAYPGTNLTRTMAMVKSASLEHPLIVDIFKVTSKSKHQYDLPLHFQGQLISHTISATAHTSKLEPLGKNNGYQYLWARAQGPIKPGMSQVTWLNENRFYTYSVLGGDDQQMIFTQLGANDPNFNLRSESALIRRVKSAKQHTYVSVLETHGEYNGTSEYTKNARSSVVELVASSAAGVDENIDVVTVTLVSGESFSLAVAEDSSSTAEHTLELNGKTFVWTGPYSLLTNTKN</sequence>
<dbReference type="Proteomes" id="UP000253083">
    <property type="component" value="Unassembled WGS sequence"/>
</dbReference>
<protein>
    <submittedName>
        <fullName evidence="7">Alginate lyase</fullName>
    </submittedName>
</protein>
<dbReference type="InterPro" id="IPR012480">
    <property type="entry name" value="Hepar_II_III_C"/>
</dbReference>
<dbReference type="OrthoDB" id="9772435at2"/>
<dbReference type="RefSeq" id="WP_113954723.1">
    <property type="nucleotide sequence ID" value="NZ_QNRT01000003.1"/>
</dbReference>
<dbReference type="GO" id="GO:0042597">
    <property type="term" value="C:periplasmic space"/>
    <property type="evidence" value="ECO:0007669"/>
    <property type="project" value="UniProtKB-SubCell"/>
</dbReference>
<dbReference type="AlphaFoldDB" id="A0A395JHV2"/>
<comment type="caution">
    <text evidence="7">The sequence shown here is derived from an EMBL/GenBank/DDBJ whole genome shotgun (WGS) entry which is preliminary data.</text>
</comment>
<dbReference type="GO" id="GO:0016829">
    <property type="term" value="F:lyase activity"/>
    <property type="evidence" value="ECO:0007669"/>
    <property type="project" value="UniProtKB-KW"/>
</dbReference>
<dbReference type="Pfam" id="PF07940">
    <property type="entry name" value="Hepar_II_III_C"/>
    <property type="match status" value="1"/>
</dbReference>
<dbReference type="PANTHER" id="PTHR39210:SF1">
    <property type="entry name" value="HEPARIN-SULFATE LYASE"/>
    <property type="match status" value="1"/>
</dbReference>
<dbReference type="Pfam" id="PF05426">
    <property type="entry name" value="Alginate_lyase"/>
    <property type="match status" value="1"/>
</dbReference>
<evidence type="ECO:0000256" key="2">
    <source>
        <dbReference type="ARBA" id="ARBA00022729"/>
    </source>
</evidence>
<name>A0A395JHV2_9GAMM</name>
<evidence type="ECO:0000313" key="7">
    <source>
        <dbReference type="EMBL" id="RBP49720.1"/>
    </source>
</evidence>
<keyword evidence="4 7" id="KW-0456">Lyase</keyword>
<evidence type="ECO:0000256" key="1">
    <source>
        <dbReference type="ARBA" id="ARBA00004418"/>
    </source>
</evidence>
<evidence type="ECO:0000256" key="4">
    <source>
        <dbReference type="ARBA" id="ARBA00023239"/>
    </source>
</evidence>
<gene>
    <name evidence="7" type="ORF">DFR28_103145</name>
</gene>
<evidence type="ECO:0000313" key="8">
    <source>
        <dbReference type="Proteomes" id="UP000253083"/>
    </source>
</evidence>
<dbReference type="InterPro" id="IPR008397">
    <property type="entry name" value="Alginate_lyase_dom"/>
</dbReference>
<accession>A0A395JHV2</accession>
<evidence type="ECO:0000259" key="6">
    <source>
        <dbReference type="Pfam" id="PF07940"/>
    </source>
</evidence>
<dbReference type="EMBL" id="QNRT01000003">
    <property type="protein sequence ID" value="RBP49720.1"/>
    <property type="molecule type" value="Genomic_DNA"/>
</dbReference>
<evidence type="ECO:0000259" key="5">
    <source>
        <dbReference type="Pfam" id="PF05426"/>
    </source>
</evidence>
<feature type="domain" description="Alginate lyase" evidence="5">
    <location>
        <begin position="81"/>
        <end position="309"/>
    </location>
</feature>
<keyword evidence="3" id="KW-0574">Periplasm</keyword>
<keyword evidence="8" id="KW-1185">Reference proteome</keyword>
<dbReference type="InParanoid" id="A0A395JHV2"/>
<dbReference type="InterPro" id="IPR008929">
    <property type="entry name" value="Chondroitin_lyas"/>
</dbReference>
<organism evidence="7 8">
    <name type="scientific">Arenicella xantha</name>
    <dbReference type="NCBI Taxonomy" id="644221"/>
    <lineage>
        <taxon>Bacteria</taxon>
        <taxon>Pseudomonadati</taxon>
        <taxon>Pseudomonadota</taxon>
        <taxon>Gammaproteobacteria</taxon>
        <taxon>Arenicellales</taxon>
        <taxon>Arenicellaceae</taxon>
        <taxon>Arenicella</taxon>
    </lineage>
</organism>
<evidence type="ECO:0000256" key="3">
    <source>
        <dbReference type="ARBA" id="ARBA00022764"/>
    </source>
</evidence>
<comment type="subcellular location">
    <subcellularLocation>
        <location evidence="1">Periplasm</location>
    </subcellularLocation>
</comment>
<dbReference type="Gene3D" id="1.50.10.100">
    <property type="entry name" value="Chondroitin AC/alginate lyase"/>
    <property type="match status" value="1"/>
</dbReference>
<keyword evidence="2" id="KW-0732">Signal</keyword>
<proteinExistence type="predicted"/>
<dbReference type="SUPFAM" id="SSF48230">
    <property type="entry name" value="Chondroitin AC/alginate lyase"/>
    <property type="match status" value="1"/>
</dbReference>
<reference evidence="7 8" key="1">
    <citation type="submission" date="2018-06" db="EMBL/GenBank/DDBJ databases">
        <title>Genomic Encyclopedia of Type Strains, Phase IV (KMG-IV): sequencing the most valuable type-strain genomes for metagenomic binning, comparative biology and taxonomic classification.</title>
        <authorList>
            <person name="Goeker M."/>
        </authorList>
    </citation>
    <scope>NUCLEOTIDE SEQUENCE [LARGE SCALE GENOMIC DNA]</scope>
    <source>
        <strain evidence="7 8">DSM 24032</strain>
    </source>
</reference>
<dbReference type="Gene3D" id="2.70.98.70">
    <property type="match status" value="1"/>
</dbReference>
<feature type="domain" description="Heparinase II/III-like C-terminal" evidence="6">
    <location>
        <begin position="386"/>
        <end position="653"/>
    </location>
</feature>
<dbReference type="PANTHER" id="PTHR39210">
    <property type="entry name" value="HEPARIN-SULFATE LYASE"/>
    <property type="match status" value="1"/>
</dbReference>